<name>X1FV43_9ZZZZ</name>
<evidence type="ECO:0000313" key="3">
    <source>
        <dbReference type="EMBL" id="GAH24648.1"/>
    </source>
</evidence>
<dbReference type="PANTHER" id="PTHR43153:SF1">
    <property type="entry name" value="ELECTRON TRANSFER FLAVOPROTEIN SUBUNIT ALPHA, MITOCHONDRIAL"/>
    <property type="match status" value="1"/>
</dbReference>
<dbReference type="CDD" id="cd01715">
    <property type="entry name" value="ETF_alpha"/>
    <property type="match status" value="1"/>
</dbReference>
<dbReference type="InterPro" id="IPR014729">
    <property type="entry name" value="Rossmann-like_a/b/a_fold"/>
</dbReference>
<dbReference type="Gene3D" id="3.40.50.620">
    <property type="entry name" value="HUPs"/>
    <property type="match status" value="1"/>
</dbReference>
<accession>X1FV43</accession>
<evidence type="ECO:0000259" key="2">
    <source>
        <dbReference type="SMART" id="SM00893"/>
    </source>
</evidence>
<dbReference type="Pfam" id="PF01012">
    <property type="entry name" value="ETF"/>
    <property type="match status" value="1"/>
</dbReference>
<dbReference type="AlphaFoldDB" id="X1FV43"/>
<sequence>MPSEGGVCVLAEQRGGQLQEVSLELVSEGRKLADELGEQLSAVVVGSDMAELAQPLIHLGADKVWLLDSPLLATYCPEFYTDALAHLIETNRPTMVLSGDTAIGQDLAPRLAARLKTGLVTECTALSLDQEGLVVLTKPSYGGKASSTVVCPKARPQMATVKPGIMDTGTPDPSLTAEVVKLTPECSGELKTKVVDFIKADPKTISLSEAESIVAGGGGTGSTENWRLIEELAEALGASVAASRVA</sequence>
<dbReference type="Pfam" id="PF00766">
    <property type="entry name" value="ETF_alpha"/>
    <property type="match status" value="1"/>
</dbReference>
<dbReference type="GO" id="GO:0009055">
    <property type="term" value="F:electron transfer activity"/>
    <property type="evidence" value="ECO:0007669"/>
    <property type="project" value="InterPro"/>
</dbReference>
<dbReference type="InterPro" id="IPR014730">
    <property type="entry name" value="ETF_a/b_N"/>
</dbReference>
<evidence type="ECO:0000256" key="1">
    <source>
        <dbReference type="ARBA" id="ARBA00005817"/>
    </source>
</evidence>
<protein>
    <recommendedName>
        <fullName evidence="2">Electron transfer flavoprotein alpha/beta-subunit N-terminal domain-containing protein</fullName>
    </recommendedName>
</protein>
<dbReference type="InterPro" id="IPR029035">
    <property type="entry name" value="DHS-like_NAD/FAD-binding_dom"/>
</dbReference>
<gene>
    <name evidence="3" type="ORF">S03H2_05211</name>
</gene>
<dbReference type="GO" id="GO:0050660">
    <property type="term" value="F:flavin adenine dinucleotide binding"/>
    <property type="evidence" value="ECO:0007669"/>
    <property type="project" value="InterPro"/>
</dbReference>
<dbReference type="SUPFAM" id="SSF52402">
    <property type="entry name" value="Adenine nucleotide alpha hydrolases-like"/>
    <property type="match status" value="1"/>
</dbReference>
<dbReference type="EMBL" id="BARU01002150">
    <property type="protein sequence ID" value="GAH24648.1"/>
    <property type="molecule type" value="Genomic_DNA"/>
</dbReference>
<feature type="domain" description="Electron transfer flavoprotein alpha/beta-subunit N-terminal" evidence="2">
    <location>
        <begin position="7"/>
        <end position="194"/>
    </location>
</feature>
<comment type="caution">
    <text evidence="3">The sequence shown here is derived from an EMBL/GenBank/DDBJ whole genome shotgun (WGS) entry which is preliminary data.</text>
</comment>
<proteinExistence type="inferred from homology"/>
<dbReference type="Gene3D" id="3.40.50.1220">
    <property type="entry name" value="TPP-binding domain"/>
    <property type="match status" value="1"/>
</dbReference>
<reference evidence="3" key="1">
    <citation type="journal article" date="2014" name="Front. Microbiol.">
        <title>High frequency of phylogenetically diverse reductive dehalogenase-homologous genes in deep subseafloor sedimentary metagenomes.</title>
        <authorList>
            <person name="Kawai M."/>
            <person name="Futagami T."/>
            <person name="Toyoda A."/>
            <person name="Takaki Y."/>
            <person name="Nishi S."/>
            <person name="Hori S."/>
            <person name="Arai W."/>
            <person name="Tsubouchi T."/>
            <person name="Morono Y."/>
            <person name="Uchiyama I."/>
            <person name="Ito T."/>
            <person name="Fujiyama A."/>
            <person name="Inagaki F."/>
            <person name="Takami H."/>
        </authorList>
    </citation>
    <scope>NUCLEOTIDE SEQUENCE</scope>
    <source>
        <strain evidence="3">Expedition CK06-06</strain>
    </source>
</reference>
<comment type="similarity">
    <text evidence="1">Belongs to the ETF alpha-subunit/FixB family.</text>
</comment>
<dbReference type="SUPFAM" id="SSF52467">
    <property type="entry name" value="DHS-like NAD/FAD-binding domain"/>
    <property type="match status" value="1"/>
</dbReference>
<organism evidence="3">
    <name type="scientific">marine sediment metagenome</name>
    <dbReference type="NCBI Taxonomy" id="412755"/>
    <lineage>
        <taxon>unclassified sequences</taxon>
        <taxon>metagenomes</taxon>
        <taxon>ecological metagenomes</taxon>
    </lineage>
</organism>
<dbReference type="SMART" id="SM00893">
    <property type="entry name" value="ETF"/>
    <property type="match status" value="1"/>
</dbReference>
<dbReference type="InterPro" id="IPR033947">
    <property type="entry name" value="ETF_alpha_N"/>
</dbReference>
<dbReference type="InterPro" id="IPR001308">
    <property type="entry name" value="ETF_a/FixB"/>
</dbReference>
<dbReference type="InterPro" id="IPR014731">
    <property type="entry name" value="ETF_asu_C"/>
</dbReference>
<dbReference type="GO" id="GO:0033539">
    <property type="term" value="P:fatty acid beta-oxidation using acyl-CoA dehydrogenase"/>
    <property type="evidence" value="ECO:0007669"/>
    <property type="project" value="TreeGrafter"/>
</dbReference>
<feature type="non-terminal residue" evidence="3">
    <location>
        <position position="246"/>
    </location>
</feature>
<dbReference type="PANTHER" id="PTHR43153">
    <property type="entry name" value="ELECTRON TRANSFER FLAVOPROTEIN ALPHA"/>
    <property type="match status" value="1"/>
</dbReference>